<dbReference type="RefSeq" id="WP_141822697.1">
    <property type="nucleotide sequence ID" value="NZ_CP023655.1"/>
</dbReference>
<evidence type="ECO:0000256" key="7">
    <source>
        <dbReference type="SAM" id="Phobius"/>
    </source>
</evidence>
<evidence type="ECO:0000256" key="5">
    <source>
        <dbReference type="ARBA" id="ARBA00023136"/>
    </source>
</evidence>
<reference evidence="12" key="3">
    <citation type="submission" date="2020-03" db="EMBL/GenBank/DDBJ databases">
        <title>SpeciesPrimer: A bioinformatics pipeline dedicated to the design of qPCR primers for the quantification of bacterial species.</title>
        <authorList>
            <person name="Dreier M."/>
            <person name="Berthoud H."/>
            <person name="Shani N."/>
            <person name="Wechsler D."/>
            <person name="Junier P."/>
        </authorList>
    </citation>
    <scope>NUCLEOTIDE SEQUENCE [LARGE SCALE GENOMIC DNA]</scope>
    <source>
        <strain evidence="12">FAM13073</strain>
    </source>
</reference>
<reference evidence="10" key="2">
    <citation type="submission" date="2019-12" db="EMBL/GenBank/DDBJ databases">
        <title>SpeciesPrimer: A bioinformatics pipeline dedicated to the design of qPCR primers for the quantification of bacterial species.</title>
        <authorList>
            <person name="Dreier M."/>
            <person name="Berthoud H."/>
            <person name="Shani N."/>
            <person name="Wechsler D."/>
            <person name="Junier P."/>
        </authorList>
    </citation>
    <scope>NUCLEOTIDE SEQUENCE</scope>
    <source>
        <strain evidence="10">FAM13073</strain>
    </source>
</reference>
<dbReference type="EMBL" id="JADOFV010000001">
    <property type="protein sequence ID" value="MBF7126389.1"/>
    <property type="molecule type" value="Genomic_DNA"/>
</dbReference>
<dbReference type="Pfam" id="PF02687">
    <property type="entry name" value="FtsX"/>
    <property type="match status" value="1"/>
</dbReference>
<protein>
    <submittedName>
        <fullName evidence="11">FtsX-like permease family protein</fullName>
    </submittedName>
</protein>
<dbReference type="Pfam" id="PF12704">
    <property type="entry name" value="MacB_PCD"/>
    <property type="match status" value="1"/>
</dbReference>
<reference evidence="11" key="4">
    <citation type="submission" date="2020-11" db="EMBL/GenBank/DDBJ databases">
        <title>Antibiotic susceptibility profiles of Pediococcus pentosaceus from various origins and their implications for the safety assessment of strains with food-technology applications.</title>
        <authorList>
            <person name="Shani N."/>
            <person name="Oberhaensli S."/>
            <person name="Arias E."/>
        </authorList>
    </citation>
    <scope>NUCLEOTIDE SEQUENCE</scope>
    <source>
        <strain evidence="11">FAM 19164</strain>
    </source>
</reference>
<keyword evidence="5 7" id="KW-0472">Membrane</keyword>
<organism evidence="11 13">
    <name type="scientific">Pediococcus pentosaceus</name>
    <dbReference type="NCBI Taxonomy" id="1255"/>
    <lineage>
        <taxon>Bacteria</taxon>
        <taxon>Bacillati</taxon>
        <taxon>Bacillota</taxon>
        <taxon>Bacilli</taxon>
        <taxon>Lactobacillales</taxon>
        <taxon>Lactobacillaceae</taxon>
        <taxon>Pediococcus</taxon>
    </lineage>
</organism>
<keyword evidence="2" id="KW-1003">Cell membrane</keyword>
<name>A0A6L5A4F7_PEDPE</name>
<evidence type="ECO:0000259" key="9">
    <source>
        <dbReference type="Pfam" id="PF12704"/>
    </source>
</evidence>
<evidence type="ECO:0000313" key="13">
    <source>
        <dbReference type="Proteomes" id="UP000743107"/>
    </source>
</evidence>
<evidence type="ECO:0000256" key="6">
    <source>
        <dbReference type="ARBA" id="ARBA00038076"/>
    </source>
</evidence>
<evidence type="ECO:0000256" key="1">
    <source>
        <dbReference type="ARBA" id="ARBA00004651"/>
    </source>
</evidence>
<evidence type="ECO:0000256" key="3">
    <source>
        <dbReference type="ARBA" id="ARBA00022692"/>
    </source>
</evidence>
<feature type="transmembrane region" description="Helical" evidence="7">
    <location>
        <begin position="249"/>
        <end position="268"/>
    </location>
</feature>
<gene>
    <name evidence="10" type="ORF">GBO79_02150</name>
    <name evidence="11" type="ORF">ITQ97_00865</name>
</gene>
<keyword evidence="12" id="KW-1185">Reference proteome</keyword>
<comment type="caution">
    <text evidence="11">The sequence shown here is derived from an EMBL/GenBank/DDBJ whole genome shotgun (WGS) entry which is preliminary data.</text>
</comment>
<dbReference type="PANTHER" id="PTHR30572:SF4">
    <property type="entry name" value="ABC TRANSPORTER PERMEASE YTRF"/>
    <property type="match status" value="1"/>
</dbReference>
<dbReference type="GO" id="GO:0022857">
    <property type="term" value="F:transmembrane transporter activity"/>
    <property type="evidence" value="ECO:0007669"/>
    <property type="project" value="TreeGrafter"/>
</dbReference>
<evidence type="ECO:0000313" key="12">
    <source>
        <dbReference type="Proteomes" id="UP000472573"/>
    </source>
</evidence>
<dbReference type="Proteomes" id="UP000743107">
    <property type="component" value="Unassembled WGS sequence"/>
</dbReference>
<keyword evidence="4 7" id="KW-1133">Transmembrane helix</keyword>
<sequence>MARLFLFCIVINVNKFNSKIIKGDGIGVVDNDLRTRSAVVSNEFADTWKKTHDKVIGSYVNLKGYNYKIVGEFKANQLVNLFQDTTDIYVPKSAYQHVELYNKGDGVLVTMKKDADSHSVLKTVAKNLRTKGSVKYRGSYHIQDNAQAASAVGQILKGITAFVSLIAAISLFIAGIGVMNMTYISVAERMPEIGIRRAIGARSKDVIFQFLVEGTMLTTIGGIVGYFGGSSLAMLIGLALPFKVSFEPSSFWLAFLVSFAIGLIFSVGPARTATKKNLVELMR</sequence>
<dbReference type="InterPro" id="IPR025857">
    <property type="entry name" value="MacB_PCD"/>
</dbReference>
<dbReference type="Proteomes" id="UP000472573">
    <property type="component" value="Unassembled WGS sequence"/>
</dbReference>
<comment type="subcellular location">
    <subcellularLocation>
        <location evidence="1">Cell membrane</location>
        <topology evidence="1">Multi-pass membrane protein</topology>
    </subcellularLocation>
</comment>
<dbReference type="EMBL" id="WENB01000001">
    <property type="protein sequence ID" value="KAF0415144.1"/>
    <property type="molecule type" value="Genomic_DNA"/>
</dbReference>
<reference evidence="10" key="1">
    <citation type="submission" date="2019-10" db="EMBL/GenBank/DDBJ databases">
        <authorList>
            <person name="Irmler S."/>
            <person name="Berthoud H."/>
            <person name="Roetschi A."/>
            <person name="Arias E."/>
            <person name="Shani N."/>
            <person name="Wuethrich D."/>
            <person name="Bruggmann R."/>
        </authorList>
    </citation>
    <scope>NUCLEOTIDE SEQUENCE</scope>
    <source>
        <strain evidence="10">FAM13073</strain>
    </source>
</reference>
<evidence type="ECO:0000256" key="2">
    <source>
        <dbReference type="ARBA" id="ARBA00022475"/>
    </source>
</evidence>
<dbReference type="InterPro" id="IPR050250">
    <property type="entry name" value="Macrolide_Exporter_MacB"/>
</dbReference>
<proteinExistence type="inferred from homology"/>
<feature type="domain" description="ABC3 transporter permease C-terminal" evidence="8">
    <location>
        <begin position="165"/>
        <end position="277"/>
    </location>
</feature>
<feature type="transmembrane region" description="Helical" evidence="7">
    <location>
        <begin position="206"/>
        <end position="229"/>
    </location>
</feature>
<accession>A0A6L5A4F7</accession>
<dbReference type="GO" id="GO:0005886">
    <property type="term" value="C:plasma membrane"/>
    <property type="evidence" value="ECO:0007669"/>
    <property type="project" value="UniProtKB-SubCell"/>
</dbReference>
<evidence type="ECO:0000313" key="10">
    <source>
        <dbReference type="EMBL" id="KAF0415144.1"/>
    </source>
</evidence>
<feature type="transmembrane region" description="Helical" evidence="7">
    <location>
        <begin position="162"/>
        <end position="186"/>
    </location>
</feature>
<evidence type="ECO:0000313" key="11">
    <source>
        <dbReference type="EMBL" id="MBF7126389.1"/>
    </source>
</evidence>
<keyword evidence="3 7" id="KW-0812">Transmembrane</keyword>
<feature type="domain" description="MacB-like periplasmic core" evidence="9">
    <location>
        <begin position="29"/>
        <end position="122"/>
    </location>
</feature>
<dbReference type="InterPro" id="IPR003838">
    <property type="entry name" value="ABC3_permease_C"/>
</dbReference>
<dbReference type="PANTHER" id="PTHR30572">
    <property type="entry name" value="MEMBRANE COMPONENT OF TRANSPORTER-RELATED"/>
    <property type="match status" value="1"/>
</dbReference>
<comment type="similarity">
    <text evidence="6">Belongs to the ABC-4 integral membrane protein family.</text>
</comment>
<evidence type="ECO:0000259" key="8">
    <source>
        <dbReference type="Pfam" id="PF02687"/>
    </source>
</evidence>
<dbReference type="AlphaFoldDB" id="A0A6L5A4F7"/>
<evidence type="ECO:0000256" key="4">
    <source>
        <dbReference type="ARBA" id="ARBA00022989"/>
    </source>
</evidence>